<reference evidence="2 3" key="1">
    <citation type="submission" date="2018-12" db="EMBL/GenBank/DDBJ databases">
        <title>Draft genome sequence of Xylaria grammica IHI A82.</title>
        <authorList>
            <person name="Buettner E."/>
            <person name="Kellner H."/>
        </authorList>
    </citation>
    <scope>NUCLEOTIDE SEQUENCE [LARGE SCALE GENOMIC DNA]</scope>
    <source>
        <strain evidence="2 3">IHI A82</strain>
    </source>
</reference>
<evidence type="ECO:0000313" key="3">
    <source>
        <dbReference type="Proteomes" id="UP000286045"/>
    </source>
</evidence>
<feature type="domain" description="VOC" evidence="1">
    <location>
        <begin position="4"/>
        <end position="138"/>
    </location>
</feature>
<dbReference type="SUPFAM" id="SSF54593">
    <property type="entry name" value="Glyoxalase/Bleomycin resistance protein/Dihydroxybiphenyl dioxygenase"/>
    <property type="match status" value="1"/>
</dbReference>
<keyword evidence="3" id="KW-1185">Reference proteome</keyword>
<gene>
    <name evidence="2" type="ORF">EKO27_g2161</name>
</gene>
<accession>A0A439DEW9</accession>
<protein>
    <recommendedName>
        <fullName evidence="1">VOC domain-containing protein</fullName>
    </recommendedName>
</protein>
<dbReference type="Gene3D" id="3.10.180.10">
    <property type="entry name" value="2,3-Dihydroxybiphenyl 1,2-Dioxygenase, domain 1"/>
    <property type="match status" value="1"/>
</dbReference>
<dbReference type="InterPro" id="IPR037523">
    <property type="entry name" value="VOC_core"/>
</dbReference>
<dbReference type="PANTHER" id="PTHR39175:SF1">
    <property type="entry name" value="FAMILY PROTEIN, PUTATIVE (AFU_ORTHOLOGUE AFUA_3G15060)-RELATED"/>
    <property type="match status" value="1"/>
</dbReference>
<evidence type="ECO:0000313" key="2">
    <source>
        <dbReference type="EMBL" id="RWA12954.1"/>
    </source>
</evidence>
<proteinExistence type="predicted"/>
<organism evidence="2 3">
    <name type="scientific">Xylaria grammica</name>
    <dbReference type="NCBI Taxonomy" id="363999"/>
    <lineage>
        <taxon>Eukaryota</taxon>
        <taxon>Fungi</taxon>
        <taxon>Dikarya</taxon>
        <taxon>Ascomycota</taxon>
        <taxon>Pezizomycotina</taxon>
        <taxon>Sordariomycetes</taxon>
        <taxon>Xylariomycetidae</taxon>
        <taxon>Xylariales</taxon>
        <taxon>Xylariaceae</taxon>
        <taxon>Xylaria</taxon>
    </lineage>
</organism>
<evidence type="ECO:0000259" key="1">
    <source>
        <dbReference type="PROSITE" id="PS51819"/>
    </source>
</evidence>
<sequence length="138" mass="15022">MITGLHHINLVVPPDTLDDAAAFYGSTLGLTPRAVPALQKGTLLWFDIGTSGQQVHVAFGDPVDFSFDSRRHPCFRVSDGEQLLELRRRIHAHFERGGVGAPKAADAPGGETSGAKGAEYPERFFARDYAGNRLEFTL</sequence>
<dbReference type="Proteomes" id="UP000286045">
    <property type="component" value="Unassembled WGS sequence"/>
</dbReference>
<dbReference type="PROSITE" id="PS51819">
    <property type="entry name" value="VOC"/>
    <property type="match status" value="1"/>
</dbReference>
<dbReference type="PANTHER" id="PTHR39175">
    <property type="entry name" value="FAMILY PROTEIN, PUTATIVE (AFU_ORTHOLOGUE AFUA_3G15060)-RELATED"/>
    <property type="match status" value="1"/>
</dbReference>
<comment type="caution">
    <text evidence="2">The sequence shown here is derived from an EMBL/GenBank/DDBJ whole genome shotgun (WGS) entry which is preliminary data.</text>
</comment>
<dbReference type="EMBL" id="RYZI01000038">
    <property type="protein sequence ID" value="RWA12954.1"/>
    <property type="molecule type" value="Genomic_DNA"/>
</dbReference>
<dbReference type="AlphaFoldDB" id="A0A439DEW9"/>
<name>A0A439DEW9_9PEZI</name>
<dbReference type="InterPro" id="IPR029068">
    <property type="entry name" value="Glyas_Bleomycin-R_OHBP_Dase"/>
</dbReference>